<dbReference type="SUPFAM" id="SSF52091">
    <property type="entry name" value="SpoIIaa-like"/>
    <property type="match status" value="1"/>
</dbReference>
<name>A0A2P7NU45_9PROT</name>
<dbReference type="InterPro" id="IPR036513">
    <property type="entry name" value="STAS_dom_sf"/>
</dbReference>
<evidence type="ECO:0000313" key="1">
    <source>
        <dbReference type="EMBL" id="PSJ16993.1"/>
    </source>
</evidence>
<dbReference type="Gene3D" id="3.40.50.10600">
    <property type="entry name" value="SpoIIaa-like domains"/>
    <property type="match status" value="1"/>
</dbReference>
<dbReference type="EMBL" id="PXXU01000030">
    <property type="protein sequence ID" value="PSJ16993.1"/>
    <property type="molecule type" value="Genomic_DNA"/>
</dbReference>
<dbReference type="Proteomes" id="UP000241912">
    <property type="component" value="Unassembled WGS sequence"/>
</dbReference>
<proteinExistence type="predicted"/>
<gene>
    <name evidence="1" type="ORF">C7H79_10555</name>
</gene>
<dbReference type="InterPro" id="IPR038396">
    <property type="entry name" value="SpoIIAA-like_sf"/>
</dbReference>
<protein>
    <recommendedName>
        <fullName evidence="3">SpoIIAA-like</fullName>
    </recommendedName>
</protein>
<reference evidence="1 2" key="1">
    <citation type="submission" date="2018-03" db="EMBL/GenBank/DDBJ databases">
        <title>Draft genome of Nitrosomonas supralitoralis APG5.</title>
        <authorList>
            <person name="Urakawa H."/>
            <person name="Lopez J.V."/>
        </authorList>
    </citation>
    <scope>NUCLEOTIDE SEQUENCE [LARGE SCALE GENOMIC DNA]</scope>
    <source>
        <strain evidence="1 2">APG5</strain>
    </source>
</reference>
<keyword evidence="2" id="KW-1185">Reference proteome</keyword>
<comment type="caution">
    <text evidence="1">The sequence shown here is derived from an EMBL/GenBank/DDBJ whole genome shotgun (WGS) entry which is preliminary data.</text>
</comment>
<dbReference type="Pfam" id="PF11964">
    <property type="entry name" value="SpoIIAA-like"/>
    <property type="match status" value="1"/>
</dbReference>
<organism evidence="1 2">
    <name type="scientific">Nitrosomonas supralitoralis</name>
    <dbReference type="NCBI Taxonomy" id="2116706"/>
    <lineage>
        <taxon>Bacteria</taxon>
        <taxon>Pseudomonadati</taxon>
        <taxon>Pseudomonadota</taxon>
        <taxon>Betaproteobacteria</taxon>
        <taxon>Nitrosomonadales</taxon>
        <taxon>Nitrosomonadaceae</taxon>
        <taxon>Nitrosomonas</taxon>
    </lineage>
</organism>
<dbReference type="InterPro" id="IPR021866">
    <property type="entry name" value="SpoIIAA-like"/>
</dbReference>
<dbReference type="AlphaFoldDB" id="A0A2P7NU45"/>
<evidence type="ECO:0000313" key="2">
    <source>
        <dbReference type="Proteomes" id="UP000241912"/>
    </source>
</evidence>
<accession>A0A2P7NU45</accession>
<sequence length="126" mass="14521">MIVLKKGMAMLTIENAGNLIEIKIKNTLQTDDFMALGEKADKLIDEYGSIRVLMNAEDFNGWENTDAAEKHFSFVKAHHVKVERLAIIAGHMWQHWIAAMARVFMHPEIKVFDKNQLEAARNWLKQ</sequence>
<evidence type="ECO:0008006" key="3">
    <source>
        <dbReference type="Google" id="ProtNLM"/>
    </source>
</evidence>
<dbReference type="OrthoDB" id="9811577at2"/>